<evidence type="ECO:0000313" key="6">
    <source>
        <dbReference type="Proteomes" id="UP000637643"/>
    </source>
</evidence>
<name>A0A917CPB0_9BACL</name>
<dbReference type="GO" id="GO:0003677">
    <property type="term" value="F:DNA binding"/>
    <property type="evidence" value="ECO:0007669"/>
    <property type="project" value="UniProtKB-KW"/>
</dbReference>
<gene>
    <name evidence="5" type="ORF">GCM10010912_42180</name>
</gene>
<dbReference type="RefSeq" id="WP_189028391.1">
    <property type="nucleotide sequence ID" value="NZ_BMKR01000020.1"/>
</dbReference>
<evidence type="ECO:0000313" key="5">
    <source>
        <dbReference type="EMBL" id="GGF92718.1"/>
    </source>
</evidence>
<keyword evidence="1" id="KW-0805">Transcription regulation</keyword>
<dbReference type="EMBL" id="BMKR01000020">
    <property type="protein sequence ID" value="GGF92718.1"/>
    <property type="molecule type" value="Genomic_DNA"/>
</dbReference>
<dbReference type="Pfam" id="PF13411">
    <property type="entry name" value="MerR_1"/>
    <property type="match status" value="1"/>
</dbReference>
<organism evidence="5 6">
    <name type="scientific">Paenibacillus albidus</name>
    <dbReference type="NCBI Taxonomy" id="2041023"/>
    <lineage>
        <taxon>Bacteria</taxon>
        <taxon>Bacillati</taxon>
        <taxon>Bacillota</taxon>
        <taxon>Bacilli</taxon>
        <taxon>Bacillales</taxon>
        <taxon>Paenibacillaceae</taxon>
        <taxon>Paenibacillus</taxon>
    </lineage>
</organism>
<dbReference type="PANTHER" id="PTHR30204">
    <property type="entry name" value="REDOX-CYCLING DRUG-SENSING TRANSCRIPTIONAL ACTIVATOR SOXR"/>
    <property type="match status" value="1"/>
</dbReference>
<protein>
    <submittedName>
        <fullName evidence="5">MerR family transcriptional regulator</fullName>
    </submittedName>
</protein>
<keyword evidence="6" id="KW-1185">Reference proteome</keyword>
<accession>A0A917CPB0</accession>
<sequence>MALLIHELSKCCKTTKKAISYYEQQGLLDVKYNQSGYRVYNDNDVKKLKEITILRRLCITVAEIKDIMASEDKHQALQKVQVNKEFQLRQMKAQVAGLAVLLASHEAIEQSFDEIEQLLDDNMLIKDKLLQSFPGNYGRYLYIHFGKFLEDKIESPEQIAAFNRIMEFLDNLPALEFPEELEKYVSAVYDSLQEADVREMDEHMEAMLSDFDRYLEAQQTMLADYLEYRSSEAFRTSPAYRMQQMIMEFQKNSGYYDIFIPNLKIVSCAYSQYEEKLRTANEKLLAAYPQMSALSPGRPSTVQE</sequence>
<dbReference type="Gene3D" id="1.10.1660.10">
    <property type="match status" value="1"/>
</dbReference>
<dbReference type="CDD" id="cd00592">
    <property type="entry name" value="HTH_MerR-like"/>
    <property type="match status" value="1"/>
</dbReference>
<reference evidence="5" key="2">
    <citation type="submission" date="2020-09" db="EMBL/GenBank/DDBJ databases">
        <authorList>
            <person name="Sun Q."/>
            <person name="Zhou Y."/>
        </authorList>
    </citation>
    <scope>NUCLEOTIDE SEQUENCE</scope>
    <source>
        <strain evidence="5">CGMCC 1.16134</strain>
    </source>
</reference>
<dbReference type="SUPFAM" id="SSF46955">
    <property type="entry name" value="Putative DNA-binding domain"/>
    <property type="match status" value="1"/>
</dbReference>
<dbReference type="SMART" id="SM00422">
    <property type="entry name" value="HTH_MERR"/>
    <property type="match status" value="1"/>
</dbReference>
<dbReference type="Proteomes" id="UP000637643">
    <property type="component" value="Unassembled WGS sequence"/>
</dbReference>
<dbReference type="InterPro" id="IPR009061">
    <property type="entry name" value="DNA-bd_dom_put_sf"/>
</dbReference>
<dbReference type="InterPro" id="IPR000551">
    <property type="entry name" value="MerR-type_HTH_dom"/>
</dbReference>
<proteinExistence type="predicted"/>
<dbReference type="PANTHER" id="PTHR30204:SF94">
    <property type="entry name" value="HEAVY METAL-DEPENDENT TRANSCRIPTIONAL REGULATOR HI_0293-RELATED"/>
    <property type="match status" value="1"/>
</dbReference>
<keyword evidence="3" id="KW-0804">Transcription</keyword>
<keyword evidence="2" id="KW-0238">DNA-binding</keyword>
<dbReference type="PROSITE" id="PS50937">
    <property type="entry name" value="HTH_MERR_2"/>
    <property type="match status" value="1"/>
</dbReference>
<evidence type="ECO:0000256" key="1">
    <source>
        <dbReference type="ARBA" id="ARBA00023015"/>
    </source>
</evidence>
<evidence type="ECO:0000259" key="4">
    <source>
        <dbReference type="PROSITE" id="PS50937"/>
    </source>
</evidence>
<dbReference type="GO" id="GO:0003700">
    <property type="term" value="F:DNA-binding transcription factor activity"/>
    <property type="evidence" value="ECO:0007669"/>
    <property type="project" value="InterPro"/>
</dbReference>
<reference evidence="5" key="1">
    <citation type="journal article" date="2014" name="Int. J. Syst. Evol. Microbiol.">
        <title>Complete genome sequence of Corynebacterium casei LMG S-19264T (=DSM 44701T), isolated from a smear-ripened cheese.</title>
        <authorList>
            <consortium name="US DOE Joint Genome Institute (JGI-PGF)"/>
            <person name="Walter F."/>
            <person name="Albersmeier A."/>
            <person name="Kalinowski J."/>
            <person name="Ruckert C."/>
        </authorList>
    </citation>
    <scope>NUCLEOTIDE SEQUENCE</scope>
    <source>
        <strain evidence="5">CGMCC 1.16134</strain>
    </source>
</reference>
<dbReference type="InterPro" id="IPR047057">
    <property type="entry name" value="MerR_fam"/>
</dbReference>
<feature type="domain" description="HTH merR-type" evidence="4">
    <location>
        <begin position="2"/>
        <end position="70"/>
    </location>
</feature>
<evidence type="ECO:0000256" key="2">
    <source>
        <dbReference type="ARBA" id="ARBA00023125"/>
    </source>
</evidence>
<evidence type="ECO:0000256" key="3">
    <source>
        <dbReference type="ARBA" id="ARBA00023163"/>
    </source>
</evidence>
<dbReference type="AlphaFoldDB" id="A0A917CPB0"/>
<comment type="caution">
    <text evidence="5">The sequence shown here is derived from an EMBL/GenBank/DDBJ whole genome shotgun (WGS) entry which is preliminary data.</text>
</comment>